<protein>
    <recommendedName>
        <fullName evidence="2">Integrase catalytic domain-containing protein</fullName>
    </recommendedName>
</protein>
<keyword evidence="4" id="KW-1185">Reference proteome</keyword>
<feature type="domain" description="Integrase catalytic" evidence="2">
    <location>
        <begin position="43"/>
        <end position="163"/>
    </location>
</feature>
<dbReference type="PANTHER" id="PTHR37984">
    <property type="entry name" value="PROTEIN CBG26694"/>
    <property type="match status" value="1"/>
</dbReference>
<dbReference type="GO" id="GO:0015074">
    <property type="term" value="P:DNA integration"/>
    <property type="evidence" value="ECO:0007669"/>
    <property type="project" value="InterPro"/>
</dbReference>
<name>A0A9Q3F892_9BASI</name>
<dbReference type="EMBL" id="AVOT02041246">
    <property type="protein sequence ID" value="MBW0536520.1"/>
    <property type="molecule type" value="Genomic_DNA"/>
</dbReference>
<dbReference type="PROSITE" id="PS50994">
    <property type="entry name" value="INTEGRASE"/>
    <property type="match status" value="1"/>
</dbReference>
<dbReference type="InterPro" id="IPR001584">
    <property type="entry name" value="Integrase_cat-core"/>
</dbReference>
<comment type="caution">
    <text evidence="3">The sequence shown here is derived from an EMBL/GenBank/DDBJ whole genome shotgun (WGS) entry which is preliminary data.</text>
</comment>
<dbReference type="GO" id="GO:0005634">
    <property type="term" value="C:nucleus"/>
    <property type="evidence" value="ECO:0007669"/>
    <property type="project" value="UniProtKB-ARBA"/>
</dbReference>
<reference evidence="3" key="1">
    <citation type="submission" date="2021-03" db="EMBL/GenBank/DDBJ databases">
        <title>Draft genome sequence of rust myrtle Austropuccinia psidii MF-1, a brazilian biotype.</title>
        <authorList>
            <person name="Quecine M.C."/>
            <person name="Pachon D.M.R."/>
            <person name="Bonatelli M.L."/>
            <person name="Correr F.H."/>
            <person name="Franceschini L.M."/>
            <person name="Leite T.F."/>
            <person name="Margarido G.R.A."/>
            <person name="Almeida C.A."/>
            <person name="Ferrarezi J.A."/>
            <person name="Labate C.A."/>
        </authorList>
    </citation>
    <scope>NUCLEOTIDE SEQUENCE</scope>
    <source>
        <strain evidence="3">MF-1</strain>
    </source>
</reference>
<evidence type="ECO:0000313" key="4">
    <source>
        <dbReference type="Proteomes" id="UP000765509"/>
    </source>
</evidence>
<dbReference type="Gene3D" id="3.30.420.10">
    <property type="entry name" value="Ribonuclease H-like superfamily/Ribonuclease H"/>
    <property type="match status" value="1"/>
</dbReference>
<dbReference type="InterPro" id="IPR012337">
    <property type="entry name" value="RNaseH-like_sf"/>
</dbReference>
<dbReference type="Proteomes" id="UP000765509">
    <property type="component" value="Unassembled WGS sequence"/>
</dbReference>
<sequence length="163" mass="18871">MKDCSWWPNCINDVTEYFQTCDRSQKSNRATGKKFRMMIQIQEQKYPWEIAHMDGVTGLPPQGDRSLNSCLVLANRCSKAPMFLPFHKGNTAMNTAIIIWNRVISHTSLSQNIIIYRDQKFTSLLWTNIHTIFGTNLSFSTAYHPQTDGFSEIMIQTLEDMIR</sequence>
<dbReference type="AlphaFoldDB" id="A0A9Q3F892"/>
<keyword evidence="1" id="KW-0694">RNA-binding</keyword>
<dbReference type="PANTHER" id="PTHR37984:SF5">
    <property type="entry name" value="PROTEIN NYNRIN-LIKE"/>
    <property type="match status" value="1"/>
</dbReference>
<dbReference type="SUPFAM" id="SSF53098">
    <property type="entry name" value="Ribonuclease H-like"/>
    <property type="match status" value="1"/>
</dbReference>
<dbReference type="InterPro" id="IPR036397">
    <property type="entry name" value="RNaseH_sf"/>
</dbReference>
<gene>
    <name evidence="3" type="ORF">O181_076235</name>
</gene>
<accession>A0A9Q3F892</accession>
<dbReference type="InterPro" id="IPR050951">
    <property type="entry name" value="Retrovirus_Pol_polyprotein"/>
</dbReference>
<evidence type="ECO:0000313" key="3">
    <source>
        <dbReference type="EMBL" id="MBW0536520.1"/>
    </source>
</evidence>
<evidence type="ECO:0000256" key="1">
    <source>
        <dbReference type="ARBA" id="ARBA00022884"/>
    </source>
</evidence>
<evidence type="ECO:0000259" key="2">
    <source>
        <dbReference type="PROSITE" id="PS50994"/>
    </source>
</evidence>
<proteinExistence type="predicted"/>
<dbReference type="GO" id="GO:0003723">
    <property type="term" value="F:RNA binding"/>
    <property type="evidence" value="ECO:0007669"/>
    <property type="project" value="UniProtKB-KW"/>
</dbReference>
<organism evidence="3 4">
    <name type="scientific">Austropuccinia psidii MF-1</name>
    <dbReference type="NCBI Taxonomy" id="1389203"/>
    <lineage>
        <taxon>Eukaryota</taxon>
        <taxon>Fungi</taxon>
        <taxon>Dikarya</taxon>
        <taxon>Basidiomycota</taxon>
        <taxon>Pucciniomycotina</taxon>
        <taxon>Pucciniomycetes</taxon>
        <taxon>Pucciniales</taxon>
        <taxon>Sphaerophragmiaceae</taxon>
        <taxon>Austropuccinia</taxon>
    </lineage>
</organism>